<organism evidence="5 6">
    <name type="scientific">Candidatus Uhrbacteria bacterium RIFOXYB2_FULL_45_11</name>
    <dbReference type="NCBI Taxonomy" id="1802421"/>
    <lineage>
        <taxon>Bacteria</taxon>
        <taxon>Candidatus Uhriibacteriota</taxon>
    </lineage>
</organism>
<proteinExistence type="predicted"/>
<dbReference type="Proteomes" id="UP000177331">
    <property type="component" value="Unassembled WGS sequence"/>
</dbReference>
<comment type="caution">
    <text evidence="5">The sequence shown here is derived from an EMBL/GenBank/DDBJ whole genome shotgun (WGS) entry which is preliminary data.</text>
</comment>
<dbReference type="InterPro" id="IPR036188">
    <property type="entry name" value="FAD/NAD-bd_sf"/>
</dbReference>
<dbReference type="GO" id="GO:0016491">
    <property type="term" value="F:oxidoreductase activity"/>
    <property type="evidence" value="ECO:0007669"/>
    <property type="project" value="InterPro"/>
</dbReference>
<gene>
    <name evidence="5" type="ORF">A2318_04245</name>
</gene>
<dbReference type="InterPro" id="IPR050260">
    <property type="entry name" value="FAD-bd_OxRdtase"/>
</dbReference>
<dbReference type="PANTHER" id="PTHR43429">
    <property type="entry name" value="PYRIDINE NUCLEOTIDE-DISULFIDE OXIDOREDUCTASE DOMAIN-CONTAINING"/>
    <property type="match status" value="1"/>
</dbReference>
<reference evidence="5 6" key="1">
    <citation type="journal article" date="2016" name="Nat. Commun.">
        <title>Thousands of microbial genomes shed light on interconnected biogeochemical processes in an aquifer system.</title>
        <authorList>
            <person name="Anantharaman K."/>
            <person name="Brown C.T."/>
            <person name="Hug L.A."/>
            <person name="Sharon I."/>
            <person name="Castelle C.J."/>
            <person name="Probst A.J."/>
            <person name="Thomas B.C."/>
            <person name="Singh A."/>
            <person name="Wilkins M.J."/>
            <person name="Karaoz U."/>
            <person name="Brodie E.L."/>
            <person name="Williams K.H."/>
            <person name="Hubbard S.S."/>
            <person name="Banfield J.F."/>
        </authorList>
    </citation>
    <scope>NUCLEOTIDE SEQUENCE [LARGE SCALE GENOMIC DNA]</scope>
</reference>
<dbReference type="Pfam" id="PF07992">
    <property type="entry name" value="Pyr_redox_2"/>
    <property type="match status" value="1"/>
</dbReference>
<dbReference type="PRINTS" id="PR00411">
    <property type="entry name" value="PNDRDTASEI"/>
</dbReference>
<evidence type="ECO:0000259" key="4">
    <source>
        <dbReference type="Pfam" id="PF07992"/>
    </source>
</evidence>
<name>A0A1F7W4M8_9BACT</name>
<sequence length="394" mass="43623">MHYVIIGGGIAGTTAAEELRKLDADAEITLISEEFHALYSRVLLPHYIKGKIPRERVFLKKETWYQEQKIEWITGEIVSRVDTKNKHIEFFDGGELPYDKLLIASGSEVKLLDQDVPGVSYLRTLDDADHLVELMRALPKDAHAVIYGGGFIACEYLNIFHEANIKTTIAYRGAHMWSRGISDEAGELIKQQLEKSGITVIENAKEFSFAGEKTLESVLINGQTHPCSILGIGVGVAPHFSFLQDSGIEMQNGILANAFLETNVKDVYVAGDVAEFFDERFHRPFITGNWMNAQMQGRVVAKNMTGTQTPFDLVSSYAMNIVGIEMIFIGDTSREHADATQVIGSVAEGGVTEIFVRKNTIVGAILTGRNNDRAMLTKLIKEKTELTDPAAILL</sequence>
<keyword evidence="2" id="KW-0285">Flavoprotein</keyword>
<evidence type="ECO:0000313" key="6">
    <source>
        <dbReference type="Proteomes" id="UP000177331"/>
    </source>
</evidence>
<dbReference type="AlphaFoldDB" id="A0A1F7W4M8"/>
<dbReference type="PANTHER" id="PTHR43429:SF3">
    <property type="entry name" value="NITRITE REDUCTASE [NAD(P)H]"/>
    <property type="match status" value="1"/>
</dbReference>
<protein>
    <recommendedName>
        <fullName evidence="4">FAD/NAD(P)-binding domain-containing protein</fullName>
    </recommendedName>
</protein>
<dbReference type="Gene3D" id="3.50.50.60">
    <property type="entry name" value="FAD/NAD(P)-binding domain"/>
    <property type="match status" value="2"/>
</dbReference>
<evidence type="ECO:0000256" key="1">
    <source>
        <dbReference type="ARBA" id="ARBA00001974"/>
    </source>
</evidence>
<dbReference type="InterPro" id="IPR023753">
    <property type="entry name" value="FAD/NAD-binding_dom"/>
</dbReference>
<accession>A0A1F7W4M8</accession>
<dbReference type="PRINTS" id="PR00368">
    <property type="entry name" value="FADPNR"/>
</dbReference>
<evidence type="ECO:0000256" key="2">
    <source>
        <dbReference type="ARBA" id="ARBA00022630"/>
    </source>
</evidence>
<dbReference type="EMBL" id="MGFD01000041">
    <property type="protein sequence ID" value="OGL97596.1"/>
    <property type="molecule type" value="Genomic_DNA"/>
</dbReference>
<evidence type="ECO:0000256" key="3">
    <source>
        <dbReference type="ARBA" id="ARBA00022827"/>
    </source>
</evidence>
<comment type="cofactor">
    <cofactor evidence="1">
        <name>FAD</name>
        <dbReference type="ChEBI" id="CHEBI:57692"/>
    </cofactor>
</comment>
<dbReference type="SUPFAM" id="SSF51905">
    <property type="entry name" value="FAD/NAD(P)-binding domain"/>
    <property type="match status" value="2"/>
</dbReference>
<dbReference type="Gene3D" id="3.30.390.30">
    <property type="match status" value="1"/>
</dbReference>
<keyword evidence="3" id="KW-0274">FAD</keyword>
<dbReference type="STRING" id="1802421.A2318_04245"/>
<dbReference type="InterPro" id="IPR016156">
    <property type="entry name" value="FAD/NAD-linked_Rdtase_dimer_sf"/>
</dbReference>
<feature type="domain" description="FAD/NAD(P)-binding" evidence="4">
    <location>
        <begin position="2"/>
        <end position="297"/>
    </location>
</feature>
<evidence type="ECO:0000313" key="5">
    <source>
        <dbReference type="EMBL" id="OGL97596.1"/>
    </source>
</evidence>